<dbReference type="InterPro" id="IPR027558">
    <property type="entry name" value="Pre_pil_HX9DG_C"/>
</dbReference>
<dbReference type="Gene3D" id="3.30.700.10">
    <property type="entry name" value="Glycoprotein, Type 4 Pilin"/>
    <property type="match status" value="1"/>
</dbReference>
<dbReference type="SUPFAM" id="SSF54523">
    <property type="entry name" value="Pili subunits"/>
    <property type="match status" value="1"/>
</dbReference>
<dbReference type="Pfam" id="PF07963">
    <property type="entry name" value="N_methyl"/>
    <property type="match status" value="1"/>
</dbReference>
<dbReference type="NCBIfam" id="TIGR04294">
    <property type="entry name" value="pre_pil_HX9DG"/>
    <property type="match status" value="1"/>
</dbReference>
<sequence length="361" mass="39544">MTTFVSIRKRSKGFTLIELLVVIAIIAILVALLLPAVQQAREAARRSQCKNNLKQLGIAMHNYHDTHGIFPPSPVCGPIDPQGNNKETWSAWSGIGMLLPYIDQAPLYNQANFDYNWNRNDSARNLTNETIQRTIITPLNCPSDPGASKRYTASMSPVSYCFSAGPASTWSVGPIKPGIVTFRTGTRMRDITDGTTNTIMMAEAQIGLNNGQWDPNQPRRPYYRVVTGTRLERAASSSGRVWDTRQAHIDEINTYYDACLDMYDSGTGWNSASDEQGRFWAAGTVYRGPWITTLVGPNAGPSCDNDTSVTDMMLKEPSSYHTGGVNLVLGDGSVKFVSDSVDQALWLSAGSIAGGETMGEW</sequence>
<evidence type="ECO:0000313" key="2">
    <source>
        <dbReference type="EMBL" id="QDT31510.1"/>
    </source>
</evidence>
<organism evidence="2 3">
    <name type="scientific">Thalassoglobus polymorphus</name>
    <dbReference type="NCBI Taxonomy" id="2527994"/>
    <lineage>
        <taxon>Bacteria</taxon>
        <taxon>Pseudomonadati</taxon>
        <taxon>Planctomycetota</taxon>
        <taxon>Planctomycetia</taxon>
        <taxon>Planctomycetales</taxon>
        <taxon>Planctomycetaceae</taxon>
        <taxon>Thalassoglobus</taxon>
    </lineage>
</organism>
<dbReference type="RefSeq" id="WP_145205692.1">
    <property type="nucleotide sequence ID" value="NZ_CP036267.1"/>
</dbReference>
<dbReference type="Proteomes" id="UP000315724">
    <property type="component" value="Chromosome"/>
</dbReference>
<dbReference type="PROSITE" id="PS00409">
    <property type="entry name" value="PROKAR_NTER_METHYL"/>
    <property type="match status" value="1"/>
</dbReference>
<proteinExistence type="predicted"/>
<reference evidence="2 3" key="1">
    <citation type="submission" date="2019-02" db="EMBL/GenBank/DDBJ databases">
        <title>Deep-cultivation of Planctomycetes and their phenomic and genomic characterization uncovers novel biology.</title>
        <authorList>
            <person name="Wiegand S."/>
            <person name="Jogler M."/>
            <person name="Boedeker C."/>
            <person name="Pinto D."/>
            <person name="Vollmers J."/>
            <person name="Rivas-Marin E."/>
            <person name="Kohn T."/>
            <person name="Peeters S.H."/>
            <person name="Heuer A."/>
            <person name="Rast P."/>
            <person name="Oberbeckmann S."/>
            <person name="Bunk B."/>
            <person name="Jeske O."/>
            <person name="Meyerdierks A."/>
            <person name="Storesund J.E."/>
            <person name="Kallscheuer N."/>
            <person name="Luecker S."/>
            <person name="Lage O.M."/>
            <person name="Pohl T."/>
            <person name="Merkel B.J."/>
            <person name="Hornburger P."/>
            <person name="Mueller R.-W."/>
            <person name="Bruemmer F."/>
            <person name="Labrenz M."/>
            <person name="Spormann A.M."/>
            <person name="Op den Camp H."/>
            <person name="Overmann J."/>
            <person name="Amann R."/>
            <person name="Jetten M.S.M."/>
            <person name="Mascher T."/>
            <person name="Medema M.H."/>
            <person name="Devos D.P."/>
            <person name="Kaster A.-K."/>
            <person name="Ovreas L."/>
            <person name="Rohde M."/>
            <person name="Galperin M.Y."/>
            <person name="Jogler C."/>
        </authorList>
    </citation>
    <scope>NUCLEOTIDE SEQUENCE [LARGE SCALE GENOMIC DNA]</scope>
    <source>
        <strain evidence="2 3">Mal48</strain>
    </source>
</reference>
<dbReference type="KEGG" id="tpol:Mal48_07440"/>
<name>A0A517QIM8_9PLAN</name>
<keyword evidence="3" id="KW-1185">Reference proteome</keyword>
<protein>
    <submittedName>
        <fullName evidence="2">Type II secretion system protein G</fullName>
    </submittedName>
</protein>
<feature type="domain" description="DUF1559" evidence="1">
    <location>
        <begin position="38"/>
        <end position="343"/>
    </location>
</feature>
<dbReference type="InterPro" id="IPR045584">
    <property type="entry name" value="Pilin-like"/>
</dbReference>
<evidence type="ECO:0000259" key="1">
    <source>
        <dbReference type="Pfam" id="PF07596"/>
    </source>
</evidence>
<gene>
    <name evidence="2" type="primary">xcpT_7</name>
    <name evidence="2" type="ORF">Mal48_07440</name>
</gene>
<dbReference type="NCBIfam" id="TIGR02532">
    <property type="entry name" value="IV_pilin_GFxxxE"/>
    <property type="match status" value="1"/>
</dbReference>
<evidence type="ECO:0000313" key="3">
    <source>
        <dbReference type="Proteomes" id="UP000315724"/>
    </source>
</evidence>
<dbReference type="InterPro" id="IPR011453">
    <property type="entry name" value="DUF1559"/>
</dbReference>
<dbReference type="PANTHER" id="PTHR30093:SF2">
    <property type="entry name" value="TYPE II SECRETION SYSTEM PROTEIN H"/>
    <property type="match status" value="1"/>
</dbReference>
<dbReference type="Pfam" id="PF07596">
    <property type="entry name" value="SBP_bac_10"/>
    <property type="match status" value="1"/>
</dbReference>
<dbReference type="OrthoDB" id="236724at2"/>
<accession>A0A517QIM8</accession>
<dbReference type="PANTHER" id="PTHR30093">
    <property type="entry name" value="GENERAL SECRETION PATHWAY PROTEIN G"/>
    <property type="match status" value="1"/>
</dbReference>
<dbReference type="AlphaFoldDB" id="A0A517QIM8"/>
<dbReference type="EMBL" id="CP036267">
    <property type="protein sequence ID" value="QDT31510.1"/>
    <property type="molecule type" value="Genomic_DNA"/>
</dbReference>
<dbReference type="InterPro" id="IPR012902">
    <property type="entry name" value="N_methyl_site"/>
</dbReference>